<keyword evidence="2" id="KW-1185">Reference proteome</keyword>
<feature type="non-terminal residue" evidence="1">
    <location>
        <position position="1"/>
    </location>
</feature>
<protein>
    <submittedName>
        <fullName evidence="1">Uncharacterized protein</fullName>
    </submittedName>
</protein>
<dbReference type="EMBL" id="OW152819">
    <property type="protein sequence ID" value="CAH2074442.1"/>
    <property type="molecule type" value="Genomic_DNA"/>
</dbReference>
<name>A0ABN8J1R2_9NEOP</name>
<proteinExistence type="predicted"/>
<dbReference type="Proteomes" id="UP000837857">
    <property type="component" value="Chromosome 7"/>
</dbReference>
<evidence type="ECO:0000313" key="2">
    <source>
        <dbReference type="Proteomes" id="UP000837857"/>
    </source>
</evidence>
<gene>
    <name evidence="1" type="ORF">IPOD504_LOCUS16078</name>
</gene>
<sequence>MSMDATFERLQAEGATEFAAKRRAETLWANKKFSWAGLVSACVDPLPKRCFYDDSGWPSSEHRSSRRERTVPCGRIRYASQRSSVDLS</sequence>
<reference evidence="1" key="1">
    <citation type="submission" date="2022-03" db="EMBL/GenBank/DDBJ databases">
        <authorList>
            <person name="Martin H S."/>
        </authorList>
    </citation>
    <scope>NUCLEOTIDE SEQUENCE</scope>
</reference>
<accession>A0ABN8J1R2</accession>
<evidence type="ECO:0000313" key="1">
    <source>
        <dbReference type="EMBL" id="CAH2074442.1"/>
    </source>
</evidence>
<organism evidence="1 2">
    <name type="scientific">Iphiclides podalirius</name>
    <name type="common">scarce swallowtail</name>
    <dbReference type="NCBI Taxonomy" id="110791"/>
    <lineage>
        <taxon>Eukaryota</taxon>
        <taxon>Metazoa</taxon>
        <taxon>Ecdysozoa</taxon>
        <taxon>Arthropoda</taxon>
        <taxon>Hexapoda</taxon>
        <taxon>Insecta</taxon>
        <taxon>Pterygota</taxon>
        <taxon>Neoptera</taxon>
        <taxon>Endopterygota</taxon>
        <taxon>Lepidoptera</taxon>
        <taxon>Glossata</taxon>
        <taxon>Ditrysia</taxon>
        <taxon>Papilionoidea</taxon>
        <taxon>Papilionidae</taxon>
        <taxon>Papilioninae</taxon>
        <taxon>Iphiclides</taxon>
    </lineage>
</organism>